<evidence type="ECO:0000313" key="2">
    <source>
        <dbReference type="EMBL" id="GGK11797.1"/>
    </source>
</evidence>
<evidence type="ECO:0008006" key="4">
    <source>
        <dbReference type="Google" id="ProtNLM"/>
    </source>
</evidence>
<gene>
    <name evidence="2" type="ORF">GCM10011583_49900</name>
</gene>
<protein>
    <recommendedName>
        <fullName evidence="4">N-acetylmuramoyl-L-alanine amidase</fullName>
    </recommendedName>
</protein>
<name>A0ABQ2EHD5_9ACTN</name>
<reference evidence="3" key="1">
    <citation type="journal article" date="2019" name="Int. J. Syst. Evol. Microbiol.">
        <title>The Global Catalogue of Microorganisms (GCM) 10K type strain sequencing project: providing services to taxonomists for standard genome sequencing and annotation.</title>
        <authorList>
            <consortium name="The Broad Institute Genomics Platform"/>
            <consortium name="The Broad Institute Genome Sequencing Center for Infectious Disease"/>
            <person name="Wu L."/>
            <person name="Ma J."/>
        </authorList>
    </citation>
    <scope>NUCLEOTIDE SEQUENCE [LARGE SCALE GENOMIC DNA]</scope>
    <source>
        <strain evidence="3">CGMCC 4.7275</strain>
    </source>
</reference>
<organism evidence="2 3">
    <name type="scientific">Streptomyces camponoticapitis</name>
    <dbReference type="NCBI Taxonomy" id="1616125"/>
    <lineage>
        <taxon>Bacteria</taxon>
        <taxon>Bacillati</taxon>
        <taxon>Actinomycetota</taxon>
        <taxon>Actinomycetes</taxon>
        <taxon>Kitasatosporales</taxon>
        <taxon>Streptomycetaceae</taxon>
        <taxon>Streptomyces</taxon>
    </lineage>
</organism>
<sequence>MSPVPTKKITVPANLPRTAVLLALLVAAVAVVVPALDSARTDAPSPGPGPADGPSSGLERRLSAYAMEVVADSRFRPPDRAEREALAEGVGLYVDGEHEKGERRLAEVDFGVRIVRDTPRDGEGPGRRYAEIADRTEETRRGWGRVYIDLDTAPRYSVQVPHPVADAYTDRLGAGVLRSAPGGILVIAGAHRRAGEGNAADVAHRRDTVFHAIAAELVDRSIPGIQVHGYADSTVPGRDLVISTGAGDRARSQARTLAGALDADGFQVCRAWEEKCPLEGRNNKQGRLAADEGVPFLHIEVNRTVRGDAARTDRAVAAMAAAVREWGAGSGAS</sequence>
<feature type="region of interest" description="Disordered" evidence="1">
    <location>
        <begin position="39"/>
        <end position="58"/>
    </location>
</feature>
<accession>A0ABQ2EHD5</accession>
<comment type="caution">
    <text evidence="2">The sequence shown here is derived from an EMBL/GenBank/DDBJ whole genome shotgun (WGS) entry which is preliminary data.</text>
</comment>
<proteinExistence type="predicted"/>
<evidence type="ECO:0000256" key="1">
    <source>
        <dbReference type="SAM" id="MobiDB-lite"/>
    </source>
</evidence>
<keyword evidence="3" id="KW-1185">Reference proteome</keyword>
<dbReference type="RefSeq" id="WP_189109792.1">
    <property type="nucleotide sequence ID" value="NZ_BMMV01000018.1"/>
</dbReference>
<evidence type="ECO:0000313" key="3">
    <source>
        <dbReference type="Proteomes" id="UP000660265"/>
    </source>
</evidence>
<dbReference type="EMBL" id="BMMV01000018">
    <property type="protein sequence ID" value="GGK11797.1"/>
    <property type="molecule type" value="Genomic_DNA"/>
</dbReference>
<dbReference type="Proteomes" id="UP000660265">
    <property type="component" value="Unassembled WGS sequence"/>
</dbReference>